<dbReference type="InterPro" id="IPR013824">
    <property type="entry name" value="Topo_IA_cen_sub1"/>
</dbReference>
<dbReference type="SUPFAM" id="SSF56712">
    <property type="entry name" value="Prokaryotic type I DNA topoisomerase"/>
    <property type="match status" value="1"/>
</dbReference>
<evidence type="ECO:0000256" key="2">
    <source>
        <dbReference type="ARBA" id="ARBA00009446"/>
    </source>
</evidence>
<dbReference type="Proteomes" id="UP000011182">
    <property type="component" value="Unassembled WGS sequence"/>
</dbReference>
<evidence type="ECO:0000256" key="13">
    <source>
        <dbReference type="SAM" id="MobiDB-lite"/>
    </source>
</evidence>
<dbReference type="InterPro" id="IPR003602">
    <property type="entry name" value="Topo_IA_DNA-bd_dom"/>
</dbReference>
<dbReference type="Gene3D" id="1.10.460.10">
    <property type="entry name" value="Topoisomerase I, domain 2"/>
    <property type="match status" value="1"/>
</dbReference>
<dbReference type="Pfam" id="PF01751">
    <property type="entry name" value="Toprim"/>
    <property type="match status" value="1"/>
</dbReference>
<dbReference type="EC" id="5.6.2.1" evidence="3"/>
<evidence type="ECO:0000313" key="16">
    <source>
        <dbReference type="EMBL" id="ELS59070.1"/>
    </source>
</evidence>
<gene>
    <name evidence="16" type="ORF">BSI_43840</name>
</gene>
<dbReference type="PROSITE" id="PS52039">
    <property type="entry name" value="TOPO_IA_2"/>
    <property type="match status" value="1"/>
</dbReference>
<dbReference type="GO" id="GO:0046872">
    <property type="term" value="F:metal ion binding"/>
    <property type="evidence" value="ECO:0007669"/>
    <property type="project" value="UniProtKB-KW"/>
</dbReference>
<evidence type="ECO:0000256" key="3">
    <source>
        <dbReference type="ARBA" id="ARBA00012891"/>
    </source>
</evidence>
<dbReference type="InterPro" id="IPR000380">
    <property type="entry name" value="Topo_IA"/>
</dbReference>
<protein>
    <recommendedName>
        <fullName evidence="3">DNA topoisomerase</fullName>
        <ecNumber evidence="3">5.6.2.1</ecNumber>
    </recommendedName>
    <alternativeName>
        <fullName evidence="12">Omega-protein</fullName>
    </alternativeName>
    <alternativeName>
        <fullName evidence="11">Relaxing enzyme</fullName>
    </alternativeName>
    <alternativeName>
        <fullName evidence="9">Swivelase</fullName>
    </alternativeName>
    <alternativeName>
        <fullName evidence="10">Untwisting enzyme</fullName>
    </alternativeName>
</protein>
<keyword evidence="6" id="KW-0799">Topoisomerase</keyword>
<dbReference type="GO" id="GO:0043597">
    <property type="term" value="C:cytoplasmic replication fork"/>
    <property type="evidence" value="ECO:0007669"/>
    <property type="project" value="TreeGrafter"/>
</dbReference>
<reference evidence="16 17" key="1">
    <citation type="journal article" date="2014" name="Syst. Appl. Microbiol.">
        <title>Genomic insights into the taxonomic status of the three subspecies of Bacillus subtilis.</title>
        <authorList>
            <person name="Yi H."/>
            <person name="Chun J."/>
            <person name="Cha C.J."/>
        </authorList>
    </citation>
    <scope>NUCLEOTIDE SEQUENCE [LARGE SCALE GENOMIC DNA]</scope>
    <source>
        <strain evidence="16 17">KCTC 13429</strain>
    </source>
</reference>
<comment type="caution">
    <text evidence="16">The sequence shown here is derived from an EMBL/GenBank/DDBJ whole genome shotgun (WGS) entry which is preliminary data.</text>
</comment>
<keyword evidence="17" id="KW-1185">Reference proteome</keyword>
<dbReference type="InterPro" id="IPR003601">
    <property type="entry name" value="Topo_IA_2"/>
</dbReference>
<dbReference type="PANTHER" id="PTHR11390:SF21">
    <property type="entry name" value="DNA TOPOISOMERASE 3-ALPHA"/>
    <property type="match status" value="1"/>
</dbReference>
<name>A0A9W5LE69_9BACI</name>
<evidence type="ECO:0000313" key="17">
    <source>
        <dbReference type="Proteomes" id="UP000011182"/>
    </source>
</evidence>
<dbReference type="SMART" id="SM00437">
    <property type="entry name" value="TOP1Ac"/>
    <property type="match status" value="1"/>
</dbReference>
<dbReference type="InterPro" id="IPR034144">
    <property type="entry name" value="TOPRIM_TopoIII"/>
</dbReference>
<dbReference type="GO" id="GO:0006310">
    <property type="term" value="P:DNA recombination"/>
    <property type="evidence" value="ECO:0007669"/>
    <property type="project" value="TreeGrafter"/>
</dbReference>
<dbReference type="GO" id="GO:0006281">
    <property type="term" value="P:DNA repair"/>
    <property type="evidence" value="ECO:0007669"/>
    <property type="project" value="TreeGrafter"/>
</dbReference>
<evidence type="ECO:0000256" key="6">
    <source>
        <dbReference type="ARBA" id="ARBA00023029"/>
    </source>
</evidence>
<evidence type="ECO:0000256" key="5">
    <source>
        <dbReference type="ARBA" id="ARBA00022842"/>
    </source>
</evidence>
<accession>A0A9W5LE69</accession>
<evidence type="ECO:0000256" key="10">
    <source>
        <dbReference type="ARBA" id="ARBA00031985"/>
    </source>
</evidence>
<evidence type="ECO:0000259" key="14">
    <source>
        <dbReference type="PROSITE" id="PS50880"/>
    </source>
</evidence>
<dbReference type="PANTHER" id="PTHR11390">
    <property type="entry name" value="PROKARYOTIC DNA TOPOISOMERASE"/>
    <property type="match status" value="1"/>
</dbReference>
<dbReference type="CDD" id="cd03362">
    <property type="entry name" value="TOPRIM_TopoIA_TopoIII"/>
    <property type="match status" value="1"/>
</dbReference>
<sequence length="672" mass="76981">MEWISCEDLESTSARFQDPIKQNQKKEVNRMSTVILAEKPDQARDYAAAFKKSTKKNGYIEVEDSQFFTGKAFITWGIGHLVELAEPKAYKEEWAKWNLKDLPIFPEKFKFQVAEDKKKQFNIVKKLLKESSEIIIATDPDREGENIARSIINLAGASNKPTKRLWANSLLPEQLRKAFADLKDGKDYVNMYVEAQTRQISDWLVGMNLSRLYTLLLQGQGVHESFSVGRVQTPTLYLIYQRKQEIENFVSKPFFELFANLETEDGTLTLKHKNRLDTPQQVKELLAKHRISEENQATISEVKKEEKHTGAPKLFSLSKLQSKANKQWKYSPQQVLETVQSLYDKKILSYPRTDTQYIGEGEFEYLKANLAHYQKTVGCNFEVAYNEPRKKYVDGSKVQEHYAIIPTQKIPTESEINELSEMQKTIYFEVVRNTIAMFAPDYEYEETQITASINDLLFHASGKVERKKGWKELFSSDAQDDDKEEQGKLPPVNKGESYKAKMNVKQGKTKPPKPYTEGQLINMMITAGKAVDDDDDKEILKETEGIGTEATRASIIETLKTQNYISINKNIVEVTTKGEILCKAVESTLLASPSMTANWEKHLKKLGSGEGTQSNFLRNIQRLIDKLLNDAPVKIQGGELLSFIDEVKDQFKEKKKPKSKKKFKTRKKVSPK</sequence>
<evidence type="ECO:0000256" key="12">
    <source>
        <dbReference type="ARBA" id="ARBA00032877"/>
    </source>
</evidence>
<dbReference type="GO" id="GO:0006265">
    <property type="term" value="P:DNA topological change"/>
    <property type="evidence" value="ECO:0007669"/>
    <property type="project" value="InterPro"/>
</dbReference>
<dbReference type="InterPro" id="IPR013826">
    <property type="entry name" value="Topo_IA_cen_sub3"/>
</dbReference>
<dbReference type="Pfam" id="PF01131">
    <property type="entry name" value="Topoisom_bac"/>
    <property type="match status" value="1"/>
</dbReference>
<keyword evidence="5" id="KW-0460">Magnesium</keyword>
<keyword evidence="4" id="KW-0479">Metal-binding</keyword>
<dbReference type="InterPro" id="IPR023406">
    <property type="entry name" value="Topo_IA_AS"/>
</dbReference>
<dbReference type="NCBIfam" id="NF005829">
    <property type="entry name" value="PRK07726.1"/>
    <property type="match status" value="1"/>
</dbReference>
<dbReference type="Gene3D" id="3.40.50.140">
    <property type="match status" value="1"/>
</dbReference>
<dbReference type="NCBIfam" id="TIGR01056">
    <property type="entry name" value="topB"/>
    <property type="match status" value="1"/>
</dbReference>
<evidence type="ECO:0000256" key="9">
    <source>
        <dbReference type="ARBA" id="ARBA00030003"/>
    </source>
</evidence>
<feature type="domain" description="Toprim" evidence="14">
    <location>
        <begin position="32"/>
        <end position="172"/>
    </location>
</feature>
<dbReference type="SMART" id="SM00493">
    <property type="entry name" value="TOPRIM"/>
    <property type="match status" value="1"/>
</dbReference>
<comment type="similarity">
    <text evidence="2">Belongs to the type IA topoisomerase family.</text>
</comment>
<dbReference type="InterPro" id="IPR013825">
    <property type="entry name" value="Topo_IA_cen_sub2"/>
</dbReference>
<dbReference type="EMBL" id="AMXN01000014">
    <property type="protein sequence ID" value="ELS59070.1"/>
    <property type="molecule type" value="Genomic_DNA"/>
</dbReference>
<dbReference type="GO" id="GO:0003917">
    <property type="term" value="F:DNA topoisomerase type I (single strand cut, ATP-independent) activity"/>
    <property type="evidence" value="ECO:0007669"/>
    <property type="project" value="UniProtKB-EC"/>
</dbReference>
<comment type="catalytic activity">
    <reaction evidence="1">
        <text>ATP-independent breakage of single-stranded DNA, followed by passage and rejoining.</text>
        <dbReference type="EC" id="5.6.2.1"/>
    </reaction>
</comment>
<feature type="domain" description="Topo IA-type catalytic" evidence="15">
    <location>
        <begin position="188"/>
        <end position="628"/>
    </location>
</feature>
<dbReference type="InterPro" id="IPR013497">
    <property type="entry name" value="Topo_IA_cen"/>
</dbReference>
<dbReference type="PROSITE" id="PS50880">
    <property type="entry name" value="TOPRIM"/>
    <property type="match status" value="1"/>
</dbReference>
<evidence type="ECO:0000256" key="7">
    <source>
        <dbReference type="ARBA" id="ARBA00023125"/>
    </source>
</evidence>
<proteinExistence type="inferred from homology"/>
<dbReference type="InterPro" id="IPR006171">
    <property type="entry name" value="TOPRIM_dom"/>
</dbReference>
<evidence type="ECO:0000256" key="8">
    <source>
        <dbReference type="ARBA" id="ARBA00023235"/>
    </source>
</evidence>
<dbReference type="PRINTS" id="PR00417">
    <property type="entry name" value="PRTPISMRASEI"/>
</dbReference>
<dbReference type="Gene3D" id="2.70.20.10">
    <property type="entry name" value="Topoisomerase I, domain 3"/>
    <property type="match status" value="1"/>
</dbReference>
<dbReference type="CDD" id="cd00186">
    <property type="entry name" value="TOP1Ac"/>
    <property type="match status" value="1"/>
</dbReference>
<keyword evidence="7" id="KW-0238">DNA-binding</keyword>
<dbReference type="SMART" id="SM00436">
    <property type="entry name" value="TOP1Bc"/>
    <property type="match status" value="1"/>
</dbReference>
<dbReference type="GO" id="GO:0003677">
    <property type="term" value="F:DNA binding"/>
    <property type="evidence" value="ECO:0007669"/>
    <property type="project" value="UniProtKB-KW"/>
</dbReference>
<feature type="region of interest" description="Disordered" evidence="13">
    <location>
        <begin position="475"/>
        <end position="496"/>
    </location>
</feature>
<organism evidence="16 17">
    <name type="scientific">Bacillus inaquosorum KCTC 13429</name>
    <dbReference type="NCBI Taxonomy" id="1236548"/>
    <lineage>
        <taxon>Bacteria</taxon>
        <taxon>Bacillati</taxon>
        <taxon>Bacillota</taxon>
        <taxon>Bacilli</taxon>
        <taxon>Bacillales</taxon>
        <taxon>Bacillaceae</taxon>
        <taxon>Bacillus</taxon>
    </lineage>
</organism>
<dbReference type="PROSITE" id="PS00396">
    <property type="entry name" value="TOPO_IA_1"/>
    <property type="match status" value="1"/>
</dbReference>
<dbReference type="InterPro" id="IPR005738">
    <property type="entry name" value="TopoIII"/>
</dbReference>
<evidence type="ECO:0000256" key="1">
    <source>
        <dbReference type="ARBA" id="ARBA00000213"/>
    </source>
</evidence>
<keyword evidence="8" id="KW-0413">Isomerase</keyword>
<evidence type="ECO:0000259" key="15">
    <source>
        <dbReference type="PROSITE" id="PS52039"/>
    </source>
</evidence>
<dbReference type="InterPro" id="IPR023405">
    <property type="entry name" value="Topo_IA_core_domain"/>
</dbReference>
<dbReference type="Gene3D" id="1.10.290.10">
    <property type="entry name" value="Topoisomerase I, domain 4"/>
    <property type="match status" value="1"/>
</dbReference>
<dbReference type="AlphaFoldDB" id="A0A9W5LE69"/>
<evidence type="ECO:0000256" key="11">
    <source>
        <dbReference type="ARBA" id="ARBA00032235"/>
    </source>
</evidence>
<evidence type="ECO:0000256" key="4">
    <source>
        <dbReference type="ARBA" id="ARBA00022723"/>
    </source>
</evidence>